<dbReference type="InterPro" id="IPR036390">
    <property type="entry name" value="WH_DNA-bd_sf"/>
</dbReference>
<dbReference type="SUPFAM" id="SSF46785">
    <property type="entry name" value="Winged helix' DNA-binding domain"/>
    <property type="match status" value="1"/>
</dbReference>
<dbReference type="InterPro" id="IPR001034">
    <property type="entry name" value="DeoR_HTH"/>
</dbReference>
<evidence type="ECO:0000256" key="2">
    <source>
        <dbReference type="ARBA" id="ARBA00023125"/>
    </source>
</evidence>
<evidence type="ECO:0000313" key="5">
    <source>
        <dbReference type="EMBL" id="AXY24872.1"/>
    </source>
</evidence>
<dbReference type="SMART" id="SM00345">
    <property type="entry name" value="HTH_GNTR"/>
    <property type="match status" value="1"/>
</dbReference>
<evidence type="ECO:0000256" key="3">
    <source>
        <dbReference type="ARBA" id="ARBA00023163"/>
    </source>
</evidence>
<dbReference type="InterPro" id="IPR014036">
    <property type="entry name" value="DeoR-like_C"/>
</dbReference>
<sequence>MRQSNKLIAARRNKICDTLANSQGNTLSVNDLAKLFNVSSMTIRRDLSILEEMGRVQRSHGSATLVKEPFFEGYTDNQNIESIKCNLAKIAARYIKDGDIVFINSSSTALLALDYVDNRDVHFITNNLNVHKFDISDSNTLTITGGELRRPKDTLVGNYALGMISEVYADLAIIGTSGISSEGGITTENINEGKINAQMILNAKFSIAVADYRKVDHISSIKVTPIHNLDLLITDTYADEKALEKIELSGVSVIQV</sequence>
<reference evidence="5 6" key="1">
    <citation type="submission" date="2017-09" db="EMBL/GenBank/DDBJ databases">
        <title>Complete genome sequence of Oxytococcus suis strain ZY16052.</title>
        <authorList>
            <person name="Li F."/>
        </authorList>
    </citation>
    <scope>NUCLEOTIDE SEQUENCE [LARGE SCALE GENOMIC DNA]</scope>
    <source>
        <strain evidence="5 6">ZY16052</strain>
    </source>
</reference>
<protein>
    <submittedName>
        <fullName evidence="5">DeoR family transcriptional regulator</fullName>
    </submittedName>
</protein>
<dbReference type="OrthoDB" id="9798651at2"/>
<organism evidence="5 6">
    <name type="scientific">Suicoccus acidiformans</name>
    <dbReference type="NCBI Taxonomy" id="2036206"/>
    <lineage>
        <taxon>Bacteria</taxon>
        <taxon>Bacillati</taxon>
        <taxon>Bacillota</taxon>
        <taxon>Bacilli</taxon>
        <taxon>Lactobacillales</taxon>
        <taxon>Aerococcaceae</taxon>
        <taxon>Suicoccus</taxon>
    </lineage>
</organism>
<dbReference type="Proteomes" id="UP000263232">
    <property type="component" value="Chromosome"/>
</dbReference>
<dbReference type="GO" id="GO:0003700">
    <property type="term" value="F:DNA-binding transcription factor activity"/>
    <property type="evidence" value="ECO:0007669"/>
    <property type="project" value="InterPro"/>
</dbReference>
<dbReference type="Gene3D" id="3.40.50.1360">
    <property type="match status" value="1"/>
</dbReference>
<dbReference type="AlphaFoldDB" id="A0A347WIG5"/>
<dbReference type="InterPro" id="IPR037171">
    <property type="entry name" value="NagB/RpiA_transferase-like"/>
</dbReference>
<evidence type="ECO:0000259" key="4">
    <source>
        <dbReference type="PROSITE" id="PS51000"/>
    </source>
</evidence>
<keyword evidence="1" id="KW-0805">Transcription regulation</keyword>
<dbReference type="Gene3D" id="1.10.10.10">
    <property type="entry name" value="Winged helix-like DNA-binding domain superfamily/Winged helix DNA-binding domain"/>
    <property type="match status" value="1"/>
</dbReference>
<dbReference type="PANTHER" id="PTHR30363">
    <property type="entry name" value="HTH-TYPE TRANSCRIPTIONAL REGULATOR SRLR-RELATED"/>
    <property type="match status" value="1"/>
</dbReference>
<dbReference type="InterPro" id="IPR036388">
    <property type="entry name" value="WH-like_DNA-bd_sf"/>
</dbReference>
<dbReference type="PANTHER" id="PTHR30363:SF44">
    <property type="entry name" value="AGA OPERON TRANSCRIPTIONAL REPRESSOR-RELATED"/>
    <property type="match status" value="1"/>
</dbReference>
<feature type="domain" description="HTH deoR-type" evidence="4">
    <location>
        <begin position="8"/>
        <end position="65"/>
    </location>
</feature>
<dbReference type="PROSITE" id="PS51000">
    <property type="entry name" value="HTH_DEOR_2"/>
    <property type="match status" value="1"/>
</dbReference>
<gene>
    <name evidence="5" type="ORF">CL176_01900</name>
</gene>
<dbReference type="InterPro" id="IPR050313">
    <property type="entry name" value="Carb_Metab_HTH_regulators"/>
</dbReference>
<accession>A0A347WIG5</accession>
<dbReference type="RefSeq" id="WP_118989794.1">
    <property type="nucleotide sequence ID" value="NZ_CP023434.1"/>
</dbReference>
<dbReference type="Pfam" id="PF00455">
    <property type="entry name" value="DeoRC"/>
    <property type="match status" value="1"/>
</dbReference>
<keyword evidence="6" id="KW-1185">Reference proteome</keyword>
<dbReference type="EMBL" id="CP023434">
    <property type="protein sequence ID" value="AXY24872.1"/>
    <property type="molecule type" value="Genomic_DNA"/>
</dbReference>
<evidence type="ECO:0000256" key="1">
    <source>
        <dbReference type="ARBA" id="ARBA00023015"/>
    </source>
</evidence>
<dbReference type="SMART" id="SM01134">
    <property type="entry name" value="DeoRC"/>
    <property type="match status" value="1"/>
</dbReference>
<evidence type="ECO:0000313" key="6">
    <source>
        <dbReference type="Proteomes" id="UP000263232"/>
    </source>
</evidence>
<dbReference type="SUPFAM" id="SSF100950">
    <property type="entry name" value="NagB/RpiA/CoA transferase-like"/>
    <property type="match status" value="1"/>
</dbReference>
<proteinExistence type="predicted"/>
<keyword evidence="2" id="KW-0238">DNA-binding</keyword>
<dbReference type="Pfam" id="PF08220">
    <property type="entry name" value="HTH_DeoR"/>
    <property type="match status" value="1"/>
</dbReference>
<keyword evidence="3" id="KW-0804">Transcription</keyword>
<name>A0A347WIG5_9LACT</name>
<dbReference type="KEGG" id="abae:CL176_01900"/>
<dbReference type="PRINTS" id="PR00037">
    <property type="entry name" value="HTHLACR"/>
</dbReference>
<dbReference type="InterPro" id="IPR000524">
    <property type="entry name" value="Tscrpt_reg_HTH_GntR"/>
</dbReference>
<dbReference type="SMART" id="SM00420">
    <property type="entry name" value="HTH_DEOR"/>
    <property type="match status" value="1"/>
</dbReference>
<dbReference type="GO" id="GO:0003677">
    <property type="term" value="F:DNA binding"/>
    <property type="evidence" value="ECO:0007669"/>
    <property type="project" value="UniProtKB-KW"/>
</dbReference>